<dbReference type="EMBL" id="LCHL01000008">
    <property type="protein sequence ID" value="KKT33745.1"/>
    <property type="molecule type" value="Genomic_DNA"/>
</dbReference>
<proteinExistence type="predicted"/>
<protein>
    <submittedName>
        <fullName evidence="1">Uncharacterized protein</fullName>
    </submittedName>
</protein>
<dbReference type="AlphaFoldDB" id="A0A0G1GGT6"/>
<reference evidence="1 2" key="1">
    <citation type="journal article" date="2015" name="Nature">
        <title>rRNA introns, odd ribosomes, and small enigmatic genomes across a large radiation of phyla.</title>
        <authorList>
            <person name="Brown C.T."/>
            <person name="Hug L.A."/>
            <person name="Thomas B.C."/>
            <person name="Sharon I."/>
            <person name="Castelle C.J."/>
            <person name="Singh A."/>
            <person name="Wilkins M.J."/>
            <person name="Williams K.H."/>
            <person name="Banfield J.F."/>
        </authorList>
    </citation>
    <scope>NUCLEOTIDE SEQUENCE [LARGE SCALE GENOMIC DNA]</scope>
</reference>
<dbReference type="Proteomes" id="UP000034192">
    <property type="component" value="Unassembled WGS sequence"/>
</dbReference>
<sequence length="264" mass="31296">MYPNLQEPDKNEMREFNKRVIEETRQDHERFLKAFKRGVCDFCGQNLDFSDKDKPCFHWLLRPNGVDKKEIRKVLESIDFFRIRPYLRWVANSEVMFKNINDLESERRPYQIIEETIKYKNLEWSFQCSKNCFSGRAHISSFWFKKPHYHFQMKIDDKLFISYRDFHIPFTDYDLFSFDVKNGKIPLVKHVEMWDAGMEFGLNNLDPAELLNTLKTTADESKDVFHLNTFLTSDSGEGISGDVIADLIKKGNLLELHSLSLLKT</sequence>
<comment type="caution">
    <text evidence="1">The sequence shown here is derived from an EMBL/GenBank/DDBJ whole genome shotgun (WGS) entry which is preliminary data.</text>
</comment>
<organism evidence="1 2">
    <name type="scientific">Candidatus Woesebacteria bacterium GW2011_GWB1_44_11b</name>
    <dbReference type="NCBI Taxonomy" id="1618580"/>
    <lineage>
        <taxon>Bacteria</taxon>
        <taxon>Candidatus Woeseibacteriota</taxon>
    </lineage>
</organism>
<name>A0A0G1GGT6_9BACT</name>
<accession>A0A0G1GGT6</accession>
<gene>
    <name evidence="1" type="ORF">UW21_C0008G0005</name>
</gene>
<evidence type="ECO:0000313" key="2">
    <source>
        <dbReference type="Proteomes" id="UP000034192"/>
    </source>
</evidence>
<evidence type="ECO:0000313" key="1">
    <source>
        <dbReference type="EMBL" id="KKT33745.1"/>
    </source>
</evidence>